<gene>
    <name evidence="4" type="ORF">CY34DRAFT_331247</name>
</gene>
<feature type="domain" description="NmrA-like" evidence="3">
    <location>
        <begin position="8"/>
        <end position="261"/>
    </location>
</feature>
<name>A0A0D0A9V8_9AGAM</name>
<dbReference type="EMBL" id="KN835152">
    <property type="protein sequence ID" value="KIK46980.1"/>
    <property type="molecule type" value="Genomic_DNA"/>
</dbReference>
<reference evidence="5" key="2">
    <citation type="submission" date="2015-01" db="EMBL/GenBank/DDBJ databases">
        <title>Evolutionary Origins and Diversification of the Mycorrhizal Mutualists.</title>
        <authorList>
            <consortium name="DOE Joint Genome Institute"/>
            <consortium name="Mycorrhizal Genomics Consortium"/>
            <person name="Kohler A."/>
            <person name="Kuo A."/>
            <person name="Nagy L.G."/>
            <person name="Floudas D."/>
            <person name="Copeland A."/>
            <person name="Barry K.W."/>
            <person name="Cichocki N."/>
            <person name="Veneault-Fourrey C."/>
            <person name="LaButti K."/>
            <person name="Lindquist E.A."/>
            <person name="Lipzen A."/>
            <person name="Lundell T."/>
            <person name="Morin E."/>
            <person name="Murat C."/>
            <person name="Riley R."/>
            <person name="Ohm R."/>
            <person name="Sun H."/>
            <person name="Tunlid A."/>
            <person name="Henrissat B."/>
            <person name="Grigoriev I.V."/>
            <person name="Hibbett D.S."/>
            <person name="Martin F."/>
        </authorList>
    </citation>
    <scope>NUCLEOTIDE SEQUENCE [LARGE SCALE GENOMIC DNA]</scope>
    <source>
        <strain evidence="5">UH-Slu-Lm8-n1</strain>
    </source>
</reference>
<dbReference type="InterPro" id="IPR051164">
    <property type="entry name" value="NmrA-like_oxidored"/>
</dbReference>
<reference evidence="4 5" key="1">
    <citation type="submission" date="2014-04" db="EMBL/GenBank/DDBJ databases">
        <authorList>
            <consortium name="DOE Joint Genome Institute"/>
            <person name="Kuo A."/>
            <person name="Ruytinx J."/>
            <person name="Rineau F."/>
            <person name="Colpaert J."/>
            <person name="Kohler A."/>
            <person name="Nagy L.G."/>
            <person name="Floudas D."/>
            <person name="Copeland A."/>
            <person name="Barry K.W."/>
            <person name="Cichocki N."/>
            <person name="Veneault-Fourrey C."/>
            <person name="LaButti K."/>
            <person name="Lindquist E.A."/>
            <person name="Lipzen A."/>
            <person name="Lundell T."/>
            <person name="Morin E."/>
            <person name="Murat C."/>
            <person name="Sun H."/>
            <person name="Tunlid A."/>
            <person name="Henrissat B."/>
            <person name="Grigoriev I.V."/>
            <person name="Hibbett D.S."/>
            <person name="Martin F."/>
            <person name="Nordberg H.P."/>
            <person name="Cantor M.N."/>
            <person name="Hua S.X."/>
        </authorList>
    </citation>
    <scope>NUCLEOTIDE SEQUENCE [LARGE SCALE GENOMIC DNA]</scope>
    <source>
        <strain evidence="4 5">UH-Slu-Lm8-n1</strain>
    </source>
</reference>
<dbReference type="STRING" id="930992.A0A0D0A9V8"/>
<dbReference type="PANTHER" id="PTHR42748">
    <property type="entry name" value="NITROGEN METABOLITE REPRESSION PROTEIN NMRA FAMILY MEMBER"/>
    <property type="match status" value="1"/>
</dbReference>
<dbReference type="Proteomes" id="UP000054485">
    <property type="component" value="Unassembled WGS sequence"/>
</dbReference>
<sequence>MSISPRIVAVFGATGTQGLSIVQALLADGTFVPRAITRNSSSEKALKLKTLGAEVAQADLWDIDSLKQALSGVEAVYGVTDYYDPKNLVQGHNSEMLLGKNLVDAAKAMDIKYLIWSSLPHATRVSNGKYTNVYHFDNKANVDDYLRDSGVPHSVLHTGWFLENLWNYNILVPVPDSNCLELTVPRYDSQSPQYFTWVERDLGQCALALLKHYEDPESKVLSRTFYAVSAKSNYTQFASTLQQALGKPVSFVSSQTTGLQEMDDMYDFQSEFGLYPHTAIPDPRLIDLGVKFHTMEEFSQEIKGRYV</sequence>
<dbReference type="Gene3D" id="3.90.25.10">
    <property type="entry name" value="UDP-galactose 4-epimerase, domain 1"/>
    <property type="match status" value="1"/>
</dbReference>
<accession>A0A0D0A9V8</accession>
<protein>
    <submittedName>
        <fullName evidence="4">Unplaced genomic scaffold CY34scaffold_21, whole genome shotgun sequence</fullName>
    </submittedName>
</protein>
<dbReference type="PANTHER" id="PTHR42748:SF7">
    <property type="entry name" value="NMRA LIKE REDOX SENSOR 1-RELATED"/>
    <property type="match status" value="1"/>
</dbReference>
<comment type="similarity">
    <text evidence="1">Belongs to the NmrA-type oxidoreductase family.</text>
</comment>
<evidence type="ECO:0000256" key="2">
    <source>
        <dbReference type="ARBA" id="ARBA00022857"/>
    </source>
</evidence>
<dbReference type="InParanoid" id="A0A0D0A9V8"/>
<dbReference type="OrthoDB" id="419598at2759"/>
<evidence type="ECO:0000256" key="1">
    <source>
        <dbReference type="ARBA" id="ARBA00006328"/>
    </source>
</evidence>
<evidence type="ECO:0000259" key="3">
    <source>
        <dbReference type="Pfam" id="PF05368"/>
    </source>
</evidence>
<keyword evidence="5" id="KW-1185">Reference proteome</keyword>
<dbReference type="HOGENOM" id="CLU_007383_8_2_1"/>
<proteinExistence type="inferred from homology"/>
<evidence type="ECO:0000313" key="5">
    <source>
        <dbReference type="Proteomes" id="UP000054485"/>
    </source>
</evidence>
<dbReference type="CDD" id="cd05251">
    <property type="entry name" value="NmrA_like_SDR_a"/>
    <property type="match status" value="1"/>
</dbReference>
<dbReference type="InterPro" id="IPR008030">
    <property type="entry name" value="NmrA-like"/>
</dbReference>
<evidence type="ECO:0000313" key="4">
    <source>
        <dbReference type="EMBL" id="KIK46980.1"/>
    </source>
</evidence>
<organism evidence="4 5">
    <name type="scientific">Suillus luteus UH-Slu-Lm8-n1</name>
    <dbReference type="NCBI Taxonomy" id="930992"/>
    <lineage>
        <taxon>Eukaryota</taxon>
        <taxon>Fungi</taxon>
        <taxon>Dikarya</taxon>
        <taxon>Basidiomycota</taxon>
        <taxon>Agaricomycotina</taxon>
        <taxon>Agaricomycetes</taxon>
        <taxon>Agaricomycetidae</taxon>
        <taxon>Boletales</taxon>
        <taxon>Suillineae</taxon>
        <taxon>Suillaceae</taxon>
        <taxon>Suillus</taxon>
    </lineage>
</organism>
<dbReference type="Pfam" id="PF05368">
    <property type="entry name" value="NmrA"/>
    <property type="match status" value="1"/>
</dbReference>
<keyword evidence="2" id="KW-0521">NADP</keyword>
<dbReference type="Gene3D" id="3.40.50.720">
    <property type="entry name" value="NAD(P)-binding Rossmann-like Domain"/>
    <property type="match status" value="1"/>
</dbReference>
<dbReference type="AlphaFoldDB" id="A0A0D0A9V8"/>
<dbReference type="SUPFAM" id="SSF51735">
    <property type="entry name" value="NAD(P)-binding Rossmann-fold domains"/>
    <property type="match status" value="1"/>
</dbReference>
<dbReference type="InterPro" id="IPR036291">
    <property type="entry name" value="NAD(P)-bd_dom_sf"/>
</dbReference>